<reference evidence="2" key="1">
    <citation type="journal article" date="2010" name="Science">
        <title>The genome of the Western clawed frog Xenopus tropicalis.</title>
        <authorList>
            <person name="Hellsten U."/>
            <person name="Harland R.M."/>
            <person name="Gilchrist M.J."/>
            <person name="Hendrix D."/>
            <person name="Jurka J."/>
            <person name="Kapitonov V."/>
            <person name="Ovcharenko I."/>
            <person name="Putnam N.H."/>
            <person name="Shu S."/>
            <person name="Taher L."/>
            <person name="Blitz I.L."/>
            <person name="Blumberg B."/>
            <person name="Dichmann D.S."/>
            <person name="Dubchak I."/>
            <person name="Amaya E."/>
            <person name="Detter J.C."/>
            <person name="Fletcher R."/>
            <person name="Gerhard D.S."/>
            <person name="Goodstein D."/>
            <person name="Graves T."/>
            <person name="Grigoriev I.V."/>
            <person name="Grimwood J."/>
            <person name="Kawashima T."/>
            <person name="Lindquist E."/>
            <person name="Lucas S.M."/>
            <person name="Mead P.E."/>
            <person name="Mitros T."/>
            <person name="Ogino H."/>
            <person name="Ohta Y."/>
            <person name="Poliakov A.V."/>
            <person name="Pollet N."/>
            <person name="Robert J."/>
            <person name="Salamov A."/>
            <person name="Sater A.K."/>
            <person name="Schmutz J."/>
            <person name="Terry A."/>
            <person name="Vize P.D."/>
            <person name="Warren W.C."/>
            <person name="Wells D."/>
            <person name="Wills A."/>
            <person name="Wilson R.K."/>
            <person name="Zimmerman L.B."/>
            <person name="Zorn A.M."/>
            <person name="Grainger R."/>
            <person name="Grammer T."/>
            <person name="Khokha M.K."/>
            <person name="Richardson P.M."/>
            <person name="Rokhsar D.S."/>
        </authorList>
    </citation>
    <scope>NUCLEOTIDE SEQUENCE [LARGE SCALE GENOMIC DNA]</scope>
    <source>
        <strain evidence="2">Nigerian</strain>
    </source>
</reference>
<dbReference type="PANTHER" id="PTHR10910:SF103">
    <property type="entry name" value="ADENOSINE DEAMINASE DOMAIN-CONTAINING PROTEIN 1"/>
    <property type="match status" value="1"/>
</dbReference>
<dbReference type="GeneTree" id="ENSGT00940000156842"/>
<reference evidence="2" key="2">
    <citation type="submission" date="2021-03" db="UniProtKB">
        <authorList>
            <consortium name="Ensembl"/>
        </authorList>
    </citation>
    <scope>IDENTIFICATION</scope>
</reference>
<accession>A0A803JLN5</accession>
<dbReference type="Ensembl" id="ENSXETT00000108249">
    <property type="protein sequence ID" value="ENSXETP00000108835"/>
    <property type="gene ID" value="ENSXETG00000001593"/>
</dbReference>
<organism evidence="2">
    <name type="scientific">Xenopus tropicalis</name>
    <name type="common">Western clawed frog</name>
    <name type="synonym">Silurana tropicalis</name>
    <dbReference type="NCBI Taxonomy" id="8364"/>
    <lineage>
        <taxon>Eukaryota</taxon>
        <taxon>Metazoa</taxon>
        <taxon>Chordata</taxon>
        <taxon>Craniata</taxon>
        <taxon>Vertebrata</taxon>
        <taxon>Euteleostomi</taxon>
        <taxon>Amphibia</taxon>
        <taxon>Batrachia</taxon>
        <taxon>Anura</taxon>
        <taxon>Pipoidea</taxon>
        <taxon>Pipidae</taxon>
        <taxon>Xenopodinae</taxon>
        <taxon>Xenopus</taxon>
        <taxon>Silurana</taxon>
    </lineage>
</organism>
<proteinExistence type="predicted"/>
<name>A0A803JLN5_XENTR</name>
<dbReference type="GO" id="GO:0003723">
    <property type="term" value="F:RNA binding"/>
    <property type="evidence" value="ECO:0007669"/>
    <property type="project" value="InterPro"/>
</dbReference>
<dbReference type="Bgee" id="ENSXETG00000001593">
    <property type="expression patterns" value="Expressed in testis and 6 other cell types or tissues"/>
</dbReference>
<protein>
    <submittedName>
        <fullName evidence="2">Adenosine deaminase domain-containing 1</fullName>
    </submittedName>
</protein>
<dbReference type="GO" id="GO:0004000">
    <property type="term" value="F:adenosine deaminase activity"/>
    <property type="evidence" value="ECO:0007669"/>
    <property type="project" value="InterPro"/>
</dbReference>
<evidence type="ECO:0000259" key="1">
    <source>
        <dbReference type="PROSITE" id="PS50141"/>
    </source>
</evidence>
<evidence type="ECO:0000313" key="2">
    <source>
        <dbReference type="Ensembl" id="ENSXETP00000108835"/>
    </source>
</evidence>
<dbReference type="AlphaFoldDB" id="A0A803JLN5"/>
<dbReference type="PROSITE" id="PS50141">
    <property type="entry name" value="A_DEAMIN_EDITASE"/>
    <property type="match status" value="1"/>
</dbReference>
<feature type="domain" description="A to I editase" evidence="1">
    <location>
        <begin position="205"/>
        <end position="589"/>
    </location>
</feature>
<dbReference type="SMART" id="SM00552">
    <property type="entry name" value="ADEAMc"/>
    <property type="match status" value="1"/>
</dbReference>
<sequence length="591" mass="66055">MANNVNWIQHSSVPSFAQMLKKNLPAQAPAVNLSSTVSTCCPYVEPDCGTAKVTQITGNFREPFLSKMVVPASLSSLPPRKVTKEFVVKYRRGDLNPVSALYQFAQMQRMEIDLKETVTTATHPESLNIMENPPLIPLKPKVTTETSTISRARTDKRTFIHEKISSIIKETFTNLISKYPEYESCGSSLAAFVIEKGGQNWEVVAVGTGEFNYGQSLQSDGRVLHDSHAIVVARRSLLRLMVWSFKLRKDPLLGIPLVPSILYNGSYTCTSLQCMRSHLWHILRVHLYREYGCSSCRYFYRQLLLFYSGNNGMMDKSIFCTEPATNLLALKPNFNIFLYMNQLPKGAAQTNPQLCLSPHSLSAHEANDKLSLHVSVEGKNIPAAYYSGEIVHNLYSMSSTDKLTRWEVLGVQGALLSVFIQPVYISTIIVGNAACSDTRGLEIAVKQRIDDALTSKLPMFYLVNRPYISIVSSTHQTNMDPVNRSLSLNWSQGDACVEVVDAVRGKTVERSPFKSGSCLASRLCKAAMLCRFNLVVKESKREAIALDLSYHEAKHLAGPYQEAKCLLKAYFKQQGFGSWIVKPPIIDEFTM</sequence>
<dbReference type="PANTHER" id="PTHR10910">
    <property type="entry name" value="EUKARYOTE SPECIFIC DSRNA BINDING PROTEIN"/>
    <property type="match status" value="1"/>
</dbReference>
<dbReference type="Pfam" id="PF02137">
    <property type="entry name" value="A_deamin"/>
    <property type="match status" value="2"/>
</dbReference>
<dbReference type="InterPro" id="IPR002466">
    <property type="entry name" value="A_deamin"/>
</dbReference>
<gene>
    <name evidence="2" type="primary">adad1</name>
</gene>
<dbReference type="Xenbase" id="XB-GENE-493326">
    <property type="gene designation" value="adad1"/>
</dbReference>
<dbReference type="GO" id="GO:0006396">
    <property type="term" value="P:RNA processing"/>
    <property type="evidence" value="ECO:0007669"/>
    <property type="project" value="InterPro"/>
</dbReference>